<dbReference type="InterPro" id="IPR003737">
    <property type="entry name" value="GlcNAc_PI_deacetylase-related"/>
</dbReference>
<dbReference type="GO" id="GO:0016020">
    <property type="term" value="C:membrane"/>
    <property type="evidence" value="ECO:0007669"/>
    <property type="project" value="GOC"/>
</dbReference>
<dbReference type="RefSeq" id="XP_018321632.1">
    <property type="nucleotide sequence ID" value="XM_018466130.2"/>
</dbReference>
<protein>
    <recommendedName>
        <fullName evidence="2">N-acetylglucosaminylphosphatidylinositol deacetylase</fullName>
        <ecNumber evidence="2">3.5.1.89</ecNumber>
    </recommendedName>
</protein>
<proteinExistence type="inferred from homology"/>
<dbReference type="SUPFAM" id="SSF102588">
    <property type="entry name" value="LmbE-like"/>
    <property type="match status" value="1"/>
</dbReference>
<evidence type="ECO:0000256" key="1">
    <source>
        <dbReference type="ARBA" id="ARBA00006066"/>
    </source>
</evidence>
<dbReference type="Proteomes" id="UP000192223">
    <property type="component" value="Unplaced"/>
</dbReference>
<dbReference type="InParanoid" id="A0A1W4WMF5"/>
<dbReference type="AlphaFoldDB" id="A0A1W4WMF5"/>
<dbReference type="GO" id="GO:0006506">
    <property type="term" value="P:GPI anchor biosynthetic process"/>
    <property type="evidence" value="ECO:0007669"/>
    <property type="project" value="UniProtKB-UniPathway"/>
</dbReference>
<evidence type="ECO:0000256" key="2">
    <source>
        <dbReference type="ARBA" id="ARBA00012176"/>
    </source>
</evidence>
<keyword evidence="3" id="KW-0812">Transmembrane</keyword>
<keyword evidence="3" id="KW-0472">Membrane</keyword>
<dbReference type="CTD" id="42388"/>
<comment type="similarity">
    <text evidence="1">Belongs to the PIGL family.</text>
</comment>
<accession>A0A1W4WMF5</accession>
<dbReference type="FunCoup" id="A0A1W4WMF5">
    <property type="interactions" value="1490"/>
</dbReference>
<dbReference type="Pfam" id="PF02585">
    <property type="entry name" value="PIG-L"/>
    <property type="match status" value="1"/>
</dbReference>
<dbReference type="Gene3D" id="3.40.50.10320">
    <property type="entry name" value="LmbE-like"/>
    <property type="match status" value="1"/>
</dbReference>
<keyword evidence="4" id="KW-1185">Reference proteome</keyword>
<dbReference type="GeneID" id="108734528"/>
<dbReference type="GO" id="GO:0005783">
    <property type="term" value="C:endoplasmic reticulum"/>
    <property type="evidence" value="ECO:0007669"/>
    <property type="project" value="TreeGrafter"/>
</dbReference>
<dbReference type="UniPathway" id="UPA00196"/>
<dbReference type="PANTHER" id="PTHR12993:SF11">
    <property type="entry name" value="N-ACETYLGLUCOSAMINYL-PHOSPHATIDYLINOSITOL DE-N-ACETYLASE"/>
    <property type="match status" value="1"/>
</dbReference>
<evidence type="ECO:0000256" key="3">
    <source>
        <dbReference type="SAM" id="Phobius"/>
    </source>
</evidence>
<dbReference type="GO" id="GO:0000225">
    <property type="term" value="F:N-acetylglucosaminylphosphatidylinositol deacetylase activity"/>
    <property type="evidence" value="ECO:0007669"/>
    <property type="project" value="UniProtKB-EC"/>
</dbReference>
<dbReference type="InterPro" id="IPR024078">
    <property type="entry name" value="LmbE-like_dom_sf"/>
</dbReference>
<sequence length="297" mass="34929">MSQIFFWQAVVLRQISNVSVFNKIFVYVRDYSKETVEHIILFTGIYMLLCIILYMGMVRCQKPQFNSAVTWARRVLIVTAHPDDECMFFGPTILNLLKDGNCTVYILCLTTGCNYGMGRIRKTELYRACRTLGINSDNITVKSHSLLPDYLTARWPIEIVEKLVLQEVETYDIDTIITFDKYGVSSHPNHCTIFYGIANLCLEEVLPKDCAIYVLETVNILRKYILIFDIPLSLLFSRTRYFVNSSERSIIHRAMKQHKSQLIWFRWLYIYFSRYMLINTLHKLDLMDIQFELDLEI</sequence>
<dbReference type="PANTHER" id="PTHR12993">
    <property type="entry name" value="N-ACETYLGLUCOSAMINYL-PHOSPHATIDYLINOSITOL DE-N-ACETYLASE-RELATED"/>
    <property type="match status" value="1"/>
</dbReference>
<reference evidence="5" key="1">
    <citation type="submission" date="2025-08" db="UniProtKB">
        <authorList>
            <consortium name="RefSeq"/>
        </authorList>
    </citation>
    <scope>IDENTIFICATION</scope>
    <source>
        <tissue evidence="5">Entire body</tissue>
    </source>
</reference>
<dbReference type="STRING" id="224129.A0A1W4WMF5"/>
<feature type="transmembrane region" description="Helical" evidence="3">
    <location>
        <begin position="39"/>
        <end position="57"/>
    </location>
</feature>
<organism evidence="4 5">
    <name type="scientific">Agrilus planipennis</name>
    <name type="common">Emerald ash borer</name>
    <name type="synonym">Agrilus marcopoli</name>
    <dbReference type="NCBI Taxonomy" id="224129"/>
    <lineage>
        <taxon>Eukaryota</taxon>
        <taxon>Metazoa</taxon>
        <taxon>Ecdysozoa</taxon>
        <taxon>Arthropoda</taxon>
        <taxon>Hexapoda</taxon>
        <taxon>Insecta</taxon>
        <taxon>Pterygota</taxon>
        <taxon>Neoptera</taxon>
        <taxon>Endopterygota</taxon>
        <taxon>Coleoptera</taxon>
        <taxon>Polyphaga</taxon>
        <taxon>Elateriformia</taxon>
        <taxon>Buprestoidea</taxon>
        <taxon>Buprestidae</taxon>
        <taxon>Agrilinae</taxon>
        <taxon>Agrilus</taxon>
    </lineage>
</organism>
<keyword evidence="3" id="KW-1133">Transmembrane helix</keyword>
<evidence type="ECO:0000313" key="5">
    <source>
        <dbReference type="RefSeq" id="XP_018321632.1"/>
    </source>
</evidence>
<dbReference type="EC" id="3.5.1.89" evidence="2"/>
<dbReference type="OrthoDB" id="440160at2759"/>
<name>A0A1W4WMF5_AGRPL</name>
<dbReference type="KEGG" id="apln:108734528"/>
<gene>
    <name evidence="5" type="primary">LOC108734528</name>
</gene>
<evidence type="ECO:0000313" key="4">
    <source>
        <dbReference type="Proteomes" id="UP000192223"/>
    </source>
</evidence>